<protein>
    <submittedName>
        <fullName evidence="1">5-methylcytosine-specific restriction enzyme B</fullName>
    </submittedName>
</protein>
<evidence type="ECO:0000313" key="2">
    <source>
        <dbReference type="Proteomes" id="UP000198956"/>
    </source>
</evidence>
<organism evidence="1 2">
    <name type="scientific">Aneurinibacillus thermoaerophilus</name>
    <dbReference type="NCBI Taxonomy" id="143495"/>
    <lineage>
        <taxon>Bacteria</taxon>
        <taxon>Bacillati</taxon>
        <taxon>Bacillota</taxon>
        <taxon>Bacilli</taxon>
        <taxon>Bacillales</taxon>
        <taxon>Paenibacillaceae</taxon>
        <taxon>Aneurinibacillus group</taxon>
        <taxon>Aneurinibacillus</taxon>
    </lineage>
</organism>
<dbReference type="RefSeq" id="WP_091260332.1">
    <property type="nucleotide sequence ID" value="NZ_FNDE01000010.1"/>
</dbReference>
<dbReference type="EMBL" id="FNDE01000010">
    <property type="protein sequence ID" value="SDH07769.1"/>
    <property type="molecule type" value="Genomic_DNA"/>
</dbReference>
<name>A0A1G7ZGP0_ANETH</name>
<dbReference type="OrthoDB" id="9781481at2"/>
<dbReference type="AlphaFoldDB" id="A0A1G7ZGP0"/>
<accession>A0A1G7ZGP0</accession>
<gene>
    <name evidence="1" type="ORF">SAMN04489735_101088</name>
</gene>
<reference evidence="1 2" key="1">
    <citation type="submission" date="2016-10" db="EMBL/GenBank/DDBJ databases">
        <authorList>
            <person name="de Groot N.N."/>
        </authorList>
    </citation>
    <scope>NUCLEOTIDE SEQUENCE [LARGE SCALE GENOMIC DNA]</scope>
    <source>
        <strain evidence="1 2">L 420-91</strain>
    </source>
</reference>
<evidence type="ECO:0000313" key="1">
    <source>
        <dbReference type="EMBL" id="SDH07769.1"/>
    </source>
</evidence>
<dbReference type="Proteomes" id="UP000198956">
    <property type="component" value="Unassembled WGS sequence"/>
</dbReference>
<proteinExistence type="predicted"/>
<sequence length="59" mass="6718">MGRIFFGKFGKDKPEQIEEKFYAAGPEGNPWYGGIKPGDYVFPIFNSKINVLWKVKGYG</sequence>